<evidence type="ECO:0000313" key="3">
    <source>
        <dbReference type="Proteomes" id="UP000323506"/>
    </source>
</evidence>
<proteinExistence type="predicted"/>
<organism evidence="2 3">
    <name type="scientific">Gossypium darwinii</name>
    <name type="common">Darwin's cotton</name>
    <name type="synonym">Gossypium barbadense var. darwinii</name>
    <dbReference type="NCBI Taxonomy" id="34276"/>
    <lineage>
        <taxon>Eukaryota</taxon>
        <taxon>Viridiplantae</taxon>
        <taxon>Streptophyta</taxon>
        <taxon>Embryophyta</taxon>
        <taxon>Tracheophyta</taxon>
        <taxon>Spermatophyta</taxon>
        <taxon>Magnoliopsida</taxon>
        <taxon>eudicotyledons</taxon>
        <taxon>Gunneridae</taxon>
        <taxon>Pentapetalae</taxon>
        <taxon>rosids</taxon>
        <taxon>malvids</taxon>
        <taxon>Malvales</taxon>
        <taxon>Malvaceae</taxon>
        <taxon>Malvoideae</taxon>
        <taxon>Gossypium</taxon>
    </lineage>
</organism>
<evidence type="ECO:0000313" key="2">
    <source>
        <dbReference type="EMBL" id="TYG49870.1"/>
    </source>
</evidence>
<feature type="compositionally biased region" description="Basic and acidic residues" evidence="1">
    <location>
        <begin position="72"/>
        <end position="82"/>
    </location>
</feature>
<dbReference type="AlphaFoldDB" id="A0A5D2AZ91"/>
<keyword evidence="3" id="KW-1185">Reference proteome</keyword>
<name>A0A5D2AZ91_GOSDA</name>
<dbReference type="Proteomes" id="UP000323506">
    <property type="component" value="Chromosome D10"/>
</dbReference>
<accession>A0A5D2AZ91</accession>
<feature type="region of interest" description="Disordered" evidence="1">
    <location>
        <begin position="1"/>
        <end position="27"/>
    </location>
</feature>
<sequence length="82" mass="8686">MGLKGFQPSFSAAVSPSHLHHGSTACGGRSCATQGFLAPLLAFSGPNILTLEKWKENNKKGSPLVPLYSVPAKEKRSPTPRP</sequence>
<reference evidence="2 3" key="1">
    <citation type="submission" date="2019-06" db="EMBL/GenBank/DDBJ databases">
        <title>WGS assembly of Gossypium darwinii.</title>
        <authorList>
            <person name="Chen Z.J."/>
            <person name="Sreedasyam A."/>
            <person name="Ando A."/>
            <person name="Song Q."/>
            <person name="De L."/>
            <person name="Hulse-Kemp A."/>
            <person name="Ding M."/>
            <person name="Ye W."/>
            <person name="Kirkbride R."/>
            <person name="Jenkins J."/>
            <person name="Plott C."/>
            <person name="Lovell J."/>
            <person name="Lin Y.-M."/>
            <person name="Vaughn R."/>
            <person name="Liu B."/>
            <person name="Li W."/>
            <person name="Simpson S."/>
            <person name="Scheffler B."/>
            <person name="Saski C."/>
            <person name="Grover C."/>
            <person name="Hu G."/>
            <person name="Conover J."/>
            <person name="Carlson J."/>
            <person name="Shu S."/>
            <person name="Boston L."/>
            <person name="Williams M."/>
            <person name="Peterson D."/>
            <person name="Mcgee K."/>
            <person name="Jones D."/>
            <person name="Wendel J."/>
            <person name="Stelly D."/>
            <person name="Grimwood J."/>
            <person name="Schmutz J."/>
        </authorList>
    </citation>
    <scope>NUCLEOTIDE SEQUENCE [LARGE SCALE GENOMIC DNA]</scope>
    <source>
        <strain evidence="2">1808015.09</strain>
    </source>
</reference>
<evidence type="ECO:0000256" key="1">
    <source>
        <dbReference type="SAM" id="MobiDB-lite"/>
    </source>
</evidence>
<feature type="region of interest" description="Disordered" evidence="1">
    <location>
        <begin position="59"/>
        <end position="82"/>
    </location>
</feature>
<protein>
    <submittedName>
        <fullName evidence="2">Uncharacterized protein</fullName>
    </submittedName>
</protein>
<gene>
    <name evidence="2" type="ORF">ES288_D10G128700v1</name>
</gene>
<dbReference type="EMBL" id="CM017710">
    <property type="protein sequence ID" value="TYG49870.1"/>
    <property type="molecule type" value="Genomic_DNA"/>
</dbReference>
<dbReference type="PROSITE" id="PS51257">
    <property type="entry name" value="PROKAR_LIPOPROTEIN"/>
    <property type="match status" value="1"/>
</dbReference>